<dbReference type="InterPro" id="IPR044932">
    <property type="entry name" value="PfEMP1_ATS_sf"/>
</dbReference>
<dbReference type="Pfam" id="PF05424">
    <property type="entry name" value="Duffy_binding"/>
    <property type="match status" value="2"/>
</dbReference>
<dbReference type="InterPro" id="IPR008602">
    <property type="entry name" value="Duffy-antigen-binding"/>
</dbReference>
<gene>
    <name evidence="9" type="ORF">PFAG_05946</name>
</gene>
<dbReference type="FunFam" id="1.20.1310.20:FF:000001">
    <property type="entry name" value="Erythrocyte membrane protein 1, PfEMP1"/>
    <property type="match status" value="1"/>
</dbReference>
<evidence type="ECO:0000259" key="5">
    <source>
        <dbReference type="Pfam" id="PF15447"/>
    </source>
</evidence>
<feature type="region of interest" description="Disordered" evidence="1">
    <location>
        <begin position="1153"/>
        <end position="1176"/>
    </location>
</feature>
<evidence type="ECO:0000256" key="1">
    <source>
        <dbReference type="SAM" id="MobiDB-lite"/>
    </source>
</evidence>
<evidence type="ECO:0000259" key="4">
    <source>
        <dbReference type="Pfam" id="PF15445"/>
    </source>
</evidence>
<dbReference type="FunFam" id="1.10.1900.40:FF:000002">
    <property type="entry name" value="Erythrocyte membrane protein 1, PfEMP1"/>
    <property type="match status" value="1"/>
</dbReference>
<feature type="compositionally biased region" description="Acidic residues" evidence="1">
    <location>
        <begin position="831"/>
        <end position="854"/>
    </location>
</feature>
<feature type="domain" description="PfEMP1 CIDRalpha1" evidence="7">
    <location>
        <begin position="548"/>
        <end position="586"/>
    </location>
</feature>
<feature type="compositionally biased region" description="Basic and acidic residues" evidence="1">
    <location>
        <begin position="1634"/>
        <end position="1649"/>
    </location>
</feature>
<dbReference type="Pfam" id="PF21807">
    <property type="entry name" value="PfEMP1_CIDRalpha1_dom"/>
    <property type="match status" value="1"/>
</dbReference>
<dbReference type="Pfam" id="PF18562">
    <property type="entry name" value="CIDR1_gamma"/>
    <property type="match status" value="1"/>
</dbReference>
<dbReference type="Proteomes" id="UP000030666">
    <property type="component" value="Unassembled WGS sequence"/>
</dbReference>
<feature type="domain" description="Duffy-binding-like" evidence="2">
    <location>
        <begin position="1498"/>
        <end position="1640"/>
    </location>
</feature>
<feature type="region of interest" description="Disordered" evidence="1">
    <location>
        <begin position="1946"/>
        <end position="1975"/>
    </location>
</feature>
<evidence type="ECO:0000259" key="7">
    <source>
        <dbReference type="Pfam" id="PF21807"/>
    </source>
</evidence>
<feature type="domain" description="Plasmodium falciparum erythrocyte membrane protein 1 acidic terminal segment" evidence="4">
    <location>
        <begin position="1733"/>
        <end position="1960"/>
    </location>
</feature>
<evidence type="ECO:0000259" key="3">
    <source>
        <dbReference type="Pfam" id="PF05424"/>
    </source>
</evidence>
<feature type="compositionally biased region" description="Low complexity" evidence="1">
    <location>
        <begin position="2071"/>
        <end position="2084"/>
    </location>
</feature>
<dbReference type="EMBL" id="KE123516">
    <property type="protein sequence ID" value="EUT76904.1"/>
    <property type="molecule type" value="Genomic_DNA"/>
</dbReference>
<dbReference type="InterPro" id="IPR029210">
    <property type="entry name" value="PfEMP1_NTS"/>
</dbReference>
<feature type="domain" description="Duffy-binding-like" evidence="2">
    <location>
        <begin position="643"/>
        <end position="796"/>
    </location>
</feature>
<evidence type="ECO:0000259" key="2">
    <source>
        <dbReference type="Pfam" id="PF03011"/>
    </source>
</evidence>
<dbReference type="InterPro" id="IPR042202">
    <property type="entry name" value="Duffy-ag-bd_sf"/>
</dbReference>
<feature type="region of interest" description="Disordered" evidence="1">
    <location>
        <begin position="1031"/>
        <end position="1058"/>
    </location>
</feature>
<dbReference type="FunFam" id="1.20.58.1930:FF:000001">
    <property type="entry name" value="Erythrocyte membrane protein 1, PfEMP1"/>
    <property type="match status" value="1"/>
</dbReference>
<feature type="compositionally biased region" description="Acidic residues" evidence="1">
    <location>
        <begin position="1655"/>
        <end position="1664"/>
    </location>
</feature>
<feature type="domain" description="Duffy-antigen binding" evidence="3">
    <location>
        <begin position="112"/>
        <end position="324"/>
    </location>
</feature>
<feature type="region of interest" description="Disordered" evidence="1">
    <location>
        <begin position="968"/>
        <end position="1001"/>
    </location>
</feature>
<feature type="domain" description="Plasmodium falciparum erythrocyte membrane protein-1 N-terminal segment" evidence="5">
    <location>
        <begin position="14"/>
        <end position="49"/>
    </location>
</feature>
<accession>W7FNR4</accession>
<proteinExistence type="predicted"/>
<feature type="domain" description="Plasmodium falciparum erythrocyte membrane protein 1 acidic terminal segment" evidence="4">
    <location>
        <begin position="1967"/>
        <end position="2199"/>
    </location>
</feature>
<feature type="compositionally biased region" description="Polar residues" evidence="1">
    <location>
        <begin position="1946"/>
        <end position="1958"/>
    </location>
</feature>
<dbReference type="FunFam" id="1.10.1900.40:FF:000001">
    <property type="entry name" value="Erythrocyte membrane protein 1"/>
    <property type="match status" value="1"/>
</dbReference>
<feature type="domain" description="Cysteine-rich interdomain region 1 gamma" evidence="6">
    <location>
        <begin position="1425"/>
        <end position="1476"/>
    </location>
</feature>
<dbReference type="Pfam" id="PF15447">
    <property type="entry name" value="NTS"/>
    <property type="match status" value="1"/>
</dbReference>
<dbReference type="Pfam" id="PF22672">
    <property type="entry name" value="DBL_C"/>
    <property type="match status" value="2"/>
</dbReference>
<feature type="region of interest" description="Disordered" evidence="1">
    <location>
        <begin position="2070"/>
        <end position="2089"/>
    </location>
</feature>
<dbReference type="InterPro" id="IPR049158">
    <property type="entry name" value="PfEMP1_CIDRalpha1_dom"/>
</dbReference>
<sequence>MAPGGSGGGNDYKDAKELLDKIGQSVHAEVQRDAKTYFSELKGTLSLATIFDTETVSSPDPCSSDYTTHFDARGDPCKKDGTGKEEVNRFSVKEQAEYDNKKIKCSNGRDFGACAPYRRLSLCNKNMVKMDTNNDSKAKHDLLLDVCYAAKYEGESIKAHYPKYDAEYSSGSGSDFPMCTMLARSFADIGDIVRGKDLYRRDNKKKNQAREKEKLENKLKEYFEKIYKDVTSTRGKTNGEAAKARYKDTDNYYELREDWWEANRETVWKAITCSNELKDNRYFRQTCGDNENTTIRTPSHCRCDGAKGASIVPTYFDYVPQYLRWFEEWAEDFCRKKKKYVNIVKKFCREGENGKDKYCSRNGFDCEKTKRAIGKLRYGNQCTKCFFACYPYVDWIDNQRKQFLKQKEQFLKQKERYDNVINGTSSSSRQKRGARGSNDNGYEKIFYEKLKGNYGTVDAFLGLLNNEKACTAVNDTEGGTIHFEKVNSSSTNDTSGTNDASQGTFYRSEYCQPCPICGVKKENGKWEKKKDDKCNIKLYRPINDKNGTPITILKSGEGHDDIEEKLNEFCAKSENGSLYEEWKCYEIKHLKKVGEGEDDDLEYDQQVKDAGGLCILENKNKKNERGNNSSNEPEQFQKTFHNFFYYWVAHMLKDSIHWRTKKLDKCLKKGTKIKCTEKCITPCDCFKKWIEQKENEWTAIKEHFGKQDFGSRVGILGGVMTADFVLKYVLNIDELFNNIKDTYGDVKEIDHIKKLLEEDEKEQEASGVTDNKNNTTIDKLLNHEEEIANKCKDCPKPPKEPTTGPGAARSLTPAATGPSSPDQEHDNVDNGSEDDDDEEEEEDEDHGPDVDEPAEGEKAEVAEVETQEDATEKEAESGPTAPKVEGKAACTIVAELFQNPQQFKEVACNQKYAKNNSRLGWKCVTPTGSGSTATSGSDATTTPPSNSGSICVPPRRRRLYVTPLTKLAGGGNDTAVGGKAQTQPPVAVSQSSSTDNGVSTSTTESSLLHAFVKSAAVETFFLWHRYKEEKKPQAPIQLQVPNGAGGSEETPETSLKSGTIPTDFLRQMFYTLGDYRDLCVGAKEDVIKALKSGGIDISTINEKIKKTLNSDNKETGDTPGQEPSDEQREKWWDTNAQHIWNAMVCALTYKEDTSGEKGADSKPPKEDESLKKALLDTDGKQPKKIYQYSEVKLSDNDGDGTSTPKIVGSTKMESPHSPQANGTRLAEFVTRPAYFRYLEEWGETFCKERKKRLEKIKEECRGKEDGGKVCSGFGEDCQTNLKNDPSTIPDLECPGCARHCRWYKRWIEKKKIEFEEQKEAYSKQKEKCKEGSDNGFCGTVTTNKTAATFLQKLGPCSKNNENGKDKLDFSQPDNTFKEAENCKPCLKFKKNCQNGSDCSGAEGEKCADKNNIDAKDIGNEDNLTHSVYVRVSDNDTTKFDGDLKSFCEGAGIFKSIRKDEWKCGKVCGYVVCKPKNVNGETVSVEKGNDKHIITIRALVAHWVHNFLEDYNKIRKKLNPCINDGKEPKCIKTCDKKCNCAGKWIKLKQDEWGKIKNRLLDQYKYADQPDYPVTSFLQELIPQSAATIDKGNYDSLEKLVKKFKCKCADSSKTKDGDKRDLVLCFLEKLGEKAKNCPGKRSVEKTEKECQEYPPLPDEEYENEDENDKKVGKQAPGFCEIKDTTEQEEEEETCTPASSSPAPPPPPPPPPAPAPTPEPPAAPPPYLPPPLVTSTLAWSVGIGFAAFTYFFLKKKTKSSVGNLFQILQIPKGDYDIPTLKSSNRYIPYASDRYKGKTYIYIEGDSSGDEKYAFMSDTTDVTSSESEYEEIDINDIYVPGSPKYKTLIEVVLEPSKRDIQSNDISMNKFTDDEWNQLKKDFISNMLQNTQNTEPNILHDNVDNNTHPTMSRLNVDQKPFIMSIHDRNLYIGEEYSYDMSTNSGENNLYSGQNNVYSGIDPTSDNRDPYSDKKDPISDNHHPYSGIDLINAALNGDYDIYDEILKRKENELFGTNHTKQNTSTNNVAKNTNSDPILNQINLFHKWLDRHRHMCDQWDKNKKEELLDKLKKEWNKENNNNNAKTYNSDNKSSHNHVLNTDVSIQIDMDNPKPKNEFTNMDTIPDKSTMDTILDDLEKYNEPYYYDFYKDDIYYDVNDDKASEDHINMDHNKMDNNNSDVPTKVQIEMNVINNQELLQNEYPISHM</sequence>
<feature type="compositionally biased region" description="Basic and acidic residues" evidence="1">
    <location>
        <begin position="1959"/>
        <end position="1975"/>
    </location>
</feature>
<evidence type="ECO:0000313" key="9">
    <source>
        <dbReference type="EMBL" id="EUT76904.1"/>
    </source>
</evidence>
<dbReference type="Gene3D" id="1.10.1900.40">
    <property type="entry name" value="Acidic terminal segments, variant surface antigen of PfEMP1"/>
    <property type="match status" value="2"/>
</dbReference>
<evidence type="ECO:0000259" key="6">
    <source>
        <dbReference type="Pfam" id="PF18562"/>
    </source>
</evidence>
<feature type="compositionally biased region" description="Basic and acidic residues" evidence="1">
    <location>
        <begin position="789"/>
        <end position="799"/>
    </location>
</feature>
<feature type="compositionally biased region" description="Pro residues" evidence="1">
    <location>
        <begin position="1699"/>
        <end position="1720"/>
    </location>
</feature>
<protein>
    <recommendedName>
        <fullName evidence="10">Erythrocyte membrane protein 1</fullName>
    </recommendedName>
</protein>
<dbReference type="Pfam" id="PF03011">
    <property type="entry name" value="PFEMP"/>
    <property type="match status" value="2"/>
</dbReference>
<dbReference type="Gene3D" id="1.20.1310.20">
    <property type="entry name" value="Duffy-antigen binding domain"/>
    <property type="match status" value="2"/>
</dbReference>
<feature type="domain" description="Duffy-binding-like" evidence="8">
    <location>
        <begin position="328"/>
        <end position="487"/>
    </location>
</feature>
<dbReference type="Gene3D" id="1.20.58.1930">
    <property type="match status" value="1"/>
</dbReference>
<dbReference type="SUPFAM" id="SSF140924">
    <property type="entry name" value="Duffy binding domain-like"/>
    <property type="match status" value="4"/>
</dbReference>
<evidence type="ECO:0000259" key="8">
    <source>
        <dbReference type="Pfam" id="PF22672"/>
    </source>
</evidence>
<dbReference type="FunFam" id="1.20.58.830:FF:000004">
    <property type="entry name" value="Erythrocyte membrane protein 1, PfEMP1"/>
    <property type="match status" value="1"/>
</dbReference>
<dbReference type="InterPro" id="IPR029211">
    <property type="entry name" value="PfEMP1_ATS"/>
</dbReference>
<feature type="region of interest" description="Disordered" evidence="1">
    <location>
        <begin position="1634"/>
        <end position="1720"/>
    </location>
</feature>
<feature type="region of interest" description="Disordered" evidence="1">
    <location>
        <begin position="927"/>
        <end position="950"/>
    </location>
</feature>
<evidence type="ECO:0008006" key="10">
    <source>
        <dbReference type="Google" id="ProtNLM"/>
    </source>
</evidence>
<reference evidence="9" key="1">
    <citation type="submission" date="2013-02" db="EMBL/GenBank/DDBJ databases">
        <title>The Genome Sequence of Plasmodium falciparum Santa Lucia.</title>
        <authorList>
            <consortium name="The Broad Institute Genome Sequencing Platform"/>
            <consortium name="The Broad Institute Genome Sequencing Center for Infectious Disease"/>
            <person name="Neafsey D."/>
            <person name="Cheeseman I."/>
            <person name="Volkman S."/>
            <person name="Adams J."/>
            <person name="Walker B."/>
            <person name="Young S.K."/>
            <person name="Zeng Q."/>
            <person name="Gargeya S."/>
            <person name="Fitzgerald M."/>
            <person name="Haas B."/>
            <person name="Abouelleil A."/>
            <person name="Alvarado L."/>
            <person name="Arachchi H.M."/>
            <person name="Berlin A.M."/>
            <person name="Chapman S.B."/>
            <person name="Dewar J."/>
            <person name="Goldberg J."/>
            <person name="Griggs A."/>
            <person name="Gujja S."/>
            <person name="Hansen M."/>
            <person name="Howarth C."/>
            <person name="Imamovic A."/>
            <person name="Larimer J."/>
            <person name="McCowan C."/>
            <person name="Murphy C."/>
            <person name="Neiman D."/>
            <person name="Pearson M."/>
            <person name="Priest M."/>
            <person name="Roberts A."/>
            <person name="Saif S."/>
            <person name="Shea T."/>
            <person name="Sisk P."/>
            <person name="Sykes S."/>
            <person name="Wortman J."/>
            <person name="Nusbaum C."/>
            <person name="Birren B."/>
        </authorList>
    </citation>
    <scope>NUCLEOTIDE SEQUENCE [LARGE SCALE GENOMIC DNA]</scope>
    <source>
        <strain evidence="9">Santa Lucia</strain>
    </source>
</reference>
<feature type="region of interest" description="Disordered" evidence="1">
    <location>
        <begin position="789"/>
        <end position="884"/>
    </location>
</feature>
<organism evidence="9">
    <name type="scientific">Plasmodium falciparum Santa Lucia</name>
    <dbReference type="NCBI Taxonomy" id="478859"/>
    <lineage>
        <taxon>Eukaryota</taxon>
        <taxon>Sar</taxon>
        <taxon>Alveolata</taxon>
        <taxon>Apicomplexa</taxon>
        <taxon>Aconoidasida</taxon>
        <taxon>Haemosporida</taxon>
        <taxon>Plasmodiidae</taxon>
        <taxon>Plasmodium</taxon>
        <taxon>Plasmodium (Laverania)</taxon>
    </lineage>
</organism>
<dbReference type="FunFam" id="1.20.58.830:FF:000001">
    <property type="entry name" value="Erythrocyte membrane protein 1, PfEMP1"/>
    <property type="match status" value="1"/>
</dbReference>
<dbReference type="GO" id="GO:0046789">
    <property type="term" value="F:host cell surface receptor binding"/>
    <property type="evidence" value="ECO:0007669"/>
    <property type="project" value="InterPro"/>
</dbReference>
<dbReference type="Pfam" id="PF15445">
    <property type="entry name" value="ATS"/>
    <property type="match status" value="2"/>
</dbReference>
<feature type="region of interest" description="Disordered" evidence="1">
    <location>
        <begin position="1108"/>
        <end position="1129"/>
    </location>
</feature>
<dbReference type="InterPro" id="IPR041480">
    <property type="entry name" value="CIDR1_gamma"/>
</dbReference>
<dbReference type="GO" id="GO:0016020">
    <property type="term" value="C:membrane"/>
    <property type="evidence" value="ECO:0007669"/>
    <property type="project" value="InterPro"/>
</dbReference>
<feature type="compositionally biased region" description="Low complexity" evidence="1">
    <location>
        <begin position="927"/>
        <end position="945"/>
    </location>
</feature>
<dbReference type="InterPro" id="IPR004258">
    <property type="entry name" value="DBL"/>
</dbReference>
<feature type="compositionally biased region" description="Polar residues" evidence="1">
    <location>
        <begin position="980"/>
        <end position="1001"/>
    </location>
</feature>
<dbReference type="InterPro" id="IPR054595">
    <property type="entry name" value="DBL_C"/>
</dbReference>
<dbReference type="Gene3D" id="1.20.58.830">
    <property type="match status" value="3"/>
</dbReference>
<feature type="domain" description="Duffy-binding-like" evidence="8">
    <location>
        <begin position="1240"/>
        <end position="1379"/>
    </location>
</feature>
<feature type="domain" description="Duffy-antigen binding" evidence="3">
    <location>
        <begin position="950"/>
        <end position="1157"/>
    </location>
</feature>
<name>W7FNR4_PLAFA</name>